<dbReference type="Gene3D" id="3.40.50.10840">
    <property type="entry name" value="Putative sugar-binding, N-terminal domain"/>
    <property type="match status" value="1"/>
</dbReference>
<dbReference type="AlphaFoldDB" id="A0A317PJH3"/>
<feature type="domain" description="Four-carbon acid sugar kinase N-terminal" evidence="7">
    <location>
        <begin position="12"/>
        <end position="129"/>
    </location>
</feature>
<comment type="caution">
    <text evidence="9">The sequence shown here is derived from an EMBL/GenBank/DDBJ whole genome shotgun (WGS) entry which is preliminary data.</text>
</comment>
<keyword evidence="2" id="KW-0808">Transferase</keyword>
<dbReference type="Pfam" id="PF17042">
    <property type="entry name" value="NBD_C"/>
    <property type="match status" value="1"/>
</dbReference>
<name>A0A317PJH3_9HYPH</name>
<evidence type="ECO:0000256" key="2">
    <source>
        <dbReference type="ARBA" id="ARBA00022679"/>
    </source>
</evidence>
<protein>
    <submittedName>
        <fullName evidence="9">Uncharacterized protein YgbK (DUF1537 family)</fullName>
    </submittedName>
</protein>
<proteinExistence type="inferred from homology"/>
<feature type="domain" description="Four-carbon acid sugar kinase nucleotide binding" evidence="8">
    <location>
        <begin position="274"/>
        <end position="356"/>
    </location>
</feature>
<evidence type="ECO:0000256" key="6">
    <source>
        <dbReference type="ARBA" id="ARBA00023277"/>
    </source>
</evidence>
<reference evidence="9 10" key="1">
    <citation type="submission" date="2018-05" db="EMBL/GenBank/DDBJ databases">
        <title>Genomic Encyclopedia of Type Strains, Phase IV (KMG-IV): sequencing the most valuable type-strain genomes for metagenomic binning, comparative biology and taxonomic classification.</title>
        <authorList>
            <person name="Goeker M."/>
        </authorList>
    </citation>
    <scope>NUCLEOTIDE SEQUENCE [LARGE SCALE GENOMIC DNA]</scope>
    <source>
        <strain evidence="9 10">DSM 16791</strain>
    </source>
</reference>
<dbReference type="EMBL" id="QGTR01000003">
    <property type="protein sequence ID" value="PWW00612.1"/>
    <property type="molecule type" value="Genomic_DNA"/>
</dbReference>
<keyword evidence="5" id="KW-0067">ATP-binding</keyword>
<dbReference type="GO" id="GO:0005524">
    <property type="term" value="F:ATP binding"/>
    <property type="evidence" value="ECO:0007669"/>
    <property type="project" value="UniProtKB-KW"/>
</dbReference>
<evidence type="ECO:0000313" key="9">
    <source>
        <dbReference type="EMBL" id="PWW00612.1"/>
    </source>
</evidence>
<dbReference type="Gene3D" id="3.40.980.20">
    <property type="entry name" value="Four-carbon acid sugar kinase, nucleotide binding domain"/>
    <property type="match status" value="1"/>
</dbReference>
<keyword evidence="6" id="KW-0119">Carbohydrate metabolism</keyword>
<dbReference type="InterPro" id="IPR010737">
    <property type="entry name" value="4-carb_acid_sugar_kinase_N"/>
</dbReference>
<dbReference type="InterPro" id="IPR042213">
    <property type="entry name" value="NBD_C_sf"/>
</dbReference>
<evidence type="ECO:0000256" key="5">
    <source>
        <dbReference type="ARBA" id="ARBA00022840"/>
    </source>
</evidence>
<dbReference type="OrthoDB" id="9778478at2"/>
<organism evidence="9 10">
    <name type="scientific">Hoeflea marina</name>
    <dbReference type="NCBI Taxonomy" id="274592"/>
    <lineage>
        <taxon>Bacteria</taxon>
        <taxon>Pseudomonadati</taxon>
        <taxon>Pseudomonadota</taxon>
        <taxon>Alphaproteobacteria</taxon>
        <taxon>Hyphomicrobiales</taxon>
        <taxon>Rhizobiaceae</taxon>
        <taxon>Hoeflea</taxon>
    </lineage>
</organism>
<evidence type="ECO:0000259" key="7">
    <source>
        <dbReference type="Pfam" id="PF07005"/>
    </source>
</evidence>
<evidence type="ECO:0000256" key="1">
    <source>
        <dbReference type="ARBA" id="ARBA00005715"/>
    </source>
</evidence>
<gene>
    <name evidence="9" type="ORF">DFR52_103820</name>
</gene>
<evidence type="ECO:0000313" key="10">
    <source>
        <dbReference type="Proteomes" id="UP000246352"/>
    </source>
</evidence>
<evidence type="ECO:0000256" key="3">
    <source>
        <dbReference type="ARBA" id="ARBA00022741"/>
    </source>
</evidence>
<dbReference type="GO" id="GO:0016301">
    <property type="term" value="F:kinase activity"/>
    <property type="evidence" value="ECO:0007669"/>
    <property type="project" value="UniProtKB-KW"/>
</dbReference>
<dbReference type="InterPro" id="IPR031475">
    <property type="entry name" value="NBD_C"/>
</dbReference>
<dbReference type="RefSeq" id="WP_110032808.1">
    <property type="nucleotide sequence ID" value="NZ_QGTR01000003.1"/>
</dbReference>
<sequence>MTADGDQAQIRLLADDLTGALDSGARFSSRFGPLPVGFRPGGRLPRGSYGLDCGTRDATADTARACNVALGDFFSGAAIALRKVDTLMRGHTFEEVALNYRLGGFRSAVFAPAFPEQGRITRDGRQWIRQGDELADVAGPIADRVRAAGITPVIAGTPDRVTGEGFFICDAATTAELAAIAAAGRTLVGPVLWCGAAGLAGALGGGARLQALPQRPCLVVVGSHHERSLAQLAALRDTCPRSTLIATRRDGTGGIIAADGLSVLGFDLQGIPPAEMADAVREALGAHLGTLPAPPAYLVATGGETLRSIAEMTGATTLRVTGEIEGGIPLSRLEGGRWDGVAVVSKSGAFGDPQTLVRLAAA</sequence>
<keyword evidence="4" id="KW-0418">Kinase</keyword>
<evidence type="ECO:0000259" key="8">
    <source>
        <dbReference type="Pfam" id="PF17042"/>
    </source>
</evidence>
<comment type="similarity">
    <text evidence="1">Belongs to the four-carbon acid sugar kinase family.</text>
</comment>
<dbReference type="Proteomes" id="UP000246352">
    <property type="component" value="Unassembled WGS sequence"/>
</dbReference>
<accession>A0A317PJH3</accession>
<evidence type="ECO:0000256" key="4">
    <source>
        <dbReference type="ARBA" id="ARBA00022777"/>
    </source>
</evidence>
<dbReference type="SUPFAM" id="SSF142764">
    <property type="entry name" value="YgbK-like"/>
    <property type="match status" value="1"/>
</dbReference>
<dbReference type="Pfam" id="PF07005">
    <property type="entry name" value="SBD_N"/>
    <property type="match status" value="1"/>
</dbReference>
<keyword evidence="10" id="KW-1185">Reference proteome</keyword>
<dbReference type="InterPro" id="IPR037051">
    <property type="entry name" value="4-carb_acid_sugar_kinase_N_sf"/>
</dbReference>
<keyword evidence="3" id="KW-0547">Nucleotide-binding</keyword>